<sequence length="125" mass="14671">MILHGFLNPNSHANLQKLHNQILIMKLLGEHGPRDHRPPSRDSVQRRVPPAMRQESPDSRVVQYRNLRCPTSEHKTSLFNPLFEILLFQPFLESSRGIEVVFPDYPDEMTVRRLQPNSQLLQLRR</sequence>
<dbReference type="OrthoDB" id="1941346at2759"/>
<dbReference type="Proteomes" id="UP000237000">
    <property type="component" value="Unassembled WGS sequence"/>
</dbReference>
<evidence type="ECO:0000256" key="1">
    <source>
        <dbReference type="SAM" id="MobiDB-lite"/>
    </source>
</evidence>
<feature type="region of interest" description="Disordered" evidence="1">
    <location>
        <begin position="29"/>
        <end position="59"/>
    </location>
</feature>
<accession>A0A2P5DPQ8</accession>
<reference evidence="3" key="1">
    <citation type="submission" date="2016-06" db="EMBL/GenBank/DDBJ databases">
        <title>Parallel loss of symbiosis genes in relatives of nitrogen-fixing non-legume Parasponia.</title>
        <authorList>
            <person name="Van Velzen R."/>
            <person name="Holmer R."/>
            <person name="Bu F."/>
            <person name="Rutten L."/>
            <person name="Van Zeijl A."/>
            <person name="Liu W."/>
            <person name="Santuari L."/>
            <person name="Cao Q."/>
            <person name="Sharma T."/>
            <person name="Shen D."/>
            <person name="Roswanjaya Y."/>
            <person name="Wardhani T."/>
            <person name="Kalhor M.S."/>
            <person name="Jansen J."/>
            <person name="Van den Hoogen J."/>
            <person name="Gungor B."/>
            <person name="Hartog M."/>
            <person name="Hontelez J."/>
            <person name="Verver J."/>
            <person name="Yang W.-C."/>
            <person name="Schijlen E."/>
            <person name="Repin R."/>
            <person name="Schilthuizen M."/>
            <person name="Schranz E."/>
            <person name="Heidstra R."/>
            <person name="Miyata K."/>
            <person name="Fedorova E."/>
            <person name="Kohlen W."/>
            <person name="Bisseling T."/>
            <person name="Smit S."/>
            <person name="Geurts R."/>
        </authorList>
    </citation>
    <scope>NUCLEOTIDE SEQUENCE [LARGE SCALE GENOMIC DNA]</scope>
    <source>
        <strain evidence="3">cv. RG33-2</strain>
    </source>
</reference>
<organism evidence="2 3">
    <name type="scientific">Trema orientale</name>
    <name type="common">Charcoal tree</name>
    <name type="synonym">Celtis orientalis</name>
    <dbReference type="NCBI Taxonomy" id="63057"/>
    <lineage>
        <taxon>Eukaryota</taxon>
        <taxon>Viridiplantae</taxon>
        <taxon>Streptophyta</taxon>
        <taxon>Embryophyta</taxon>
        <taxon>Tracheophyta</taxon>
        <taxon>Spermatophyta</taxon>
        <taxon>Magnoliopsida</taxon>
        <taxon>eudicotyledons</taxon>
        <taxon>Gunneridae</taxon>
        <taxon>Pentapetalae</taxon>
        <taxon>rosids</taxon>
        <taxon>fabids</taxon>
        <taxon>Rosales</taxon>
        <taxon>Cannabaceae</taxon>
        <taxon>Trema</taxon>
    </lineage>
</organism>
<dbReference type="AlphaFoldDB" id="A0A2P5DPQ8"/>
<proteinExistence type="predicted"/>
<dbReference type="InParanoid" id="A0A2P5DPQ8"/>
<protein>
    <submittedName>
        <fullName evidence="2">Uncharacterized protein</fullName>
    </submittedName>
</protein>
<evidence type="ECO:0000313" key="3">
    <source>
        <dbReference type="Proteomes" id="UP000237000"/>
    </source>
</evidence>
<feature type="compositionally biased region" description="Basic and acidic residues" evidence="1">
    <location>
        <begin position="29"/>
        <end position="45"/>
    </location>
</feature>
<keyword evidence="3" id="KW-1185">Reference proteome</keyword>
<dbReference type="EMBL" id="JXTC01000257">
    <property type="protein sequence ID" value="PON75284.1"/>
    <property type="molecule type" value="Genomic_DNA"/>
</dbReference>
<comment type="caution">
    <text evidence="2">The sequence shown here is derived from an EMBL/GenBank/DDBJ whole genome shotgun (WGS) entry which is preliminary data.</text>
</comment>
<gene>
    <name evidence="2" type="ORF">TorRG33x02_245740</name>
</gene>
<name>A0A2P5DPQ8_TREOI</name>
<evidence type="ECO:0000313" key="2">
    <source>
        <dbReference type="EMBL" id="PON75284.1"/>
    </source>
</evidence>